<dbReference type="InterPro" id="IPR036388">
    <property type="entry name" value="WH-like_DNA-bd_sf"/>
</dbReference>
<evidence type="ECO:0008006" key="3">
    <source>
        <dbReference type="Google" id="ProtNLM"/>
    </source>
</evidence>
<reference evidence="1 2" key="1">
    <citation type="submission" date="2023-08" db="EMBL/GenBank/DDBJ databases">
        <authorList>
            <person name="Joshi A."/>
            <person name="Thite S."/>
        </authorList>
    </citation>
    <scope>NUCLEOTIDE SEQUENCE [LARGE SCALE GENOMIC DNA]</scope>
    <source>
        <strain evidence="1 2">AC40</strain>
    </source>
</reference>
<protein>
    <recommendedName>
        <fullName evidence="3">Helix-turn-helix domain-containing protein</fullName>
    </recommendedName>
</protein>
<sequence>MKQWVKMPSDWIKDGEGTKLRSLKWQGEEKSDYIAALMLYLIFVHHANDEITTQFDEVGRCSITYDALLAITGLSKAKISGGIQVLKSLELILVLQNGNRNVYVVKNYGEFSGWAKLPAKRLYSRSMSELSVFQNFKLRSKVELNALKIYLLILALRNNHSNAASVSYEKISTYTGVARNDIRKALSFLVTQGLVHVDQHSTEINEYSTSSRYRPCFIDAYKHQGTSGRVPK</sequence>
<dbReference type="Gene3D" id="1.10.10.10">
    <property type="entry name" value="Winged helix-like DNA-binding domain superfamily/Winged helix DNA-binding domain"/>
    <property type="match status" value="1"/>
</dbReference>
<comment type="caution">
    <text evidence="1">The sequence shown here is derived from an EMBL/GenBank/DDBJ whole genome shotgun (WGS) entry which is preliminary data.</text>
</comment>
<evidence type="ECO:0000313" key="1">
    <source>
        <dbReference type="EMBL" id="MDP4535592.1"/>
    </source>
</evidence>
<dbReference type="EMBL" id="JAUZVZ010000006">
    <property type="protein sequence ID" value="MDP4535592.1"/>
    <property type="molecule type" value="Genomic_DNA"/>
</dbReference>
<keyword evidence="2" id="KW-1185">Reference proteome</keyword>
<gene>
    <name evidence="1" type="ORF">Q3O60_05285</name>
</gene>
<proteinExistence type="predicted"/>
<evidence type="ECO:0000313" key="2">
    <source>
        <dbReference type="Proteomes" id="UP001231616"/>
    </source>
</evidence>
<organism evidence="1 2">
    <name type="scientific">Alkalimonas collagenimarina</name>
    <dbReference type="NCBI Taxonomy" id="400390"/>
    <lineage>
        <taxon>Bacteria</taxon>
        <taxon>Pseudomonadati</taxon>
        <taxon>Pseudomonadota</taxon>
        <taxon>Gammaproteobacteria</taxon>
        <taxon>Alkalimonas</taxon>
    </lineage>
</organism>
<name>A0ABT9GX02_9GAMM</name>
<dbReference type="Proteomes" id="UP001231616">
    <property type="component" value="Unassembled WGS sequence"/>
</dbReference>
<dbReference type="RefSeq" id="WP_305892860.1">
    <property type="nucleotide sequence ID" value="NZ_JAUZVZ010000006.1"/>
</dbReference>
<accession>A0ABT9GX02</accession>